<keyword evidence="2" id="KW-1185">Reference proteome</keyword>
<evidence type="ECO:0000313" key="2">
    <source>
        <dbReference type="Proteomes" id="UP000322234"/>
    </source>
</evidence>
<name>A0A6B0REN3_9CETA</name>
<dbReference type="AlphaFoldDB" id="A0A6B0REN3"/>
<evidence type="ECO:0000313" key="1">
    <source>
        <dbReference type="EMBL" id="MXQ87802.1"/>
    </source>
</evidence>
<gene>
    <name evidence="1" type="ORF">E5288_WYG018109</name>
</gene>
<accession>A0A6B0REN3</accession>
<protein>
    <submittedName>
        <fullName evidence="1">Uncharacterized protein</fullName>
    </submittedName>
</protein>
<dbReference type="Proteomes" id="UP000322234">
    <property type="component" value="Unassembled WGS sequence"/>
</dbReference>
<proteinExistence type="predicted"/>
<comment type="caution">
    <text evidence="1">The sequence shown here is derived from an EMBL/GenBank/DDBJ whole genome shotgun (WGS) entry which is preliminary data.</text>
</comment>
<reference evidence="1" key="1">
    <citation type="submission" date="2019-10" db="EMBL/GenBank/DDBJ databases">
        <title>The sequence and de novo assembly of the wild yak genome.</title>
        <authorList>
            <person name="Liu Y."/>
        </authorList>
    </citation>
    <scope>NUCLEOTIDE SEQUENCE [LARGE SCALE GENOMIC DNA]</scope>
    <source>
        <strain evidence="1">WY2019</strain>
    </source>
</reference>
<organism evidence="1 2">
    <name type="scientific">Bos mutus</name>
    <name type="common">wild yak</name>
    <dbReference type="NCBI Taxonomy" id="72004"/>
    <lineage>
        <taxon>Eukaryota</taxon>
        <taxon>Metazoa</taxon>
        <taxon>Chordata</taxon>
        <taxon>Craniata</taxon>
        <taxon>Vertebrata</taxon>
        <taxon>Euteleostomi</taxon>
        <taxon>Mammalia</taxon>
        <taxon>Eutheria</taxon>
        <taxon>Laurasiatheria</taxon>
        <taxon>Artiodactyla</taxon>
        <taxon>Ruminantia</taxon>
        <taxon>Pecora</taxon>
        <taxon>Bovidae</taxon>
        <taxon>Bovinae</taxon>
        <taxon>Bos</taxon>
    </lineage>
</organism>
<dbReference type="EMBL" id="VBQZ03000040">
    <property type="protein sequence ID" value="MXQ87802.1"/>
    <property type="molecule type" value="Genomic_DNA"/>
</dbReference>
<sequence length="163" mass="18180">MQSPNTSFPIASASRADTLTPVFPLRLSSENFIFFQNQTQAVSSVFIRFSYLVLMCFKDFPKSRIFSPFLALFPQKCCKRIISSKADSEKDRAVLSGHLQNIVSRLNIAVLVSISRGVTAAYLMLRQTTSPTSKLQTLVLIKEEESIIDVQLSSSSSEFEQTA</sequence>